<evidence type="ECO:0000313" key="2">
    <source>
        <dbReference type="EMBL" id="JAD86133.1"/>
    </source>
</evidence>
<reference evidence="2" key="1">
    <citation type="submission" date="2014-09" db="EMBL/GenBank/DDBJ databases">
        <authorList>
            <person name="Magalhaes I.L.F."/>
            <person name="Oliveira U."/>
            <person name="Santos F.R."/>
            <person name="Vidigal T.H.D.A."/>
            <person name="Brescovit A.D."/>
            <person name="Santos A.J."/>
        </authorList>
    </citation>
    <scope>NUCLEOTIDE SEQUENCE</scope>
    <source>
        <tissue evidence="2">Shoot tissue taken approximately 20 cm above the soil surface</tissue>
    </source>
</reference>
<organism evidence="2">
    <name type="scientific">Arundo donax</name>
    <name type="common">Giant reed</name>
    <name type="synonym">Donax arundinaceus</name>
    <dbReference type="NCBI Taxonomy" id="35708"/>
    <lineage>
        <taxon>Eukaryota</taxon>
        <taxon>Viridiplantae</taxon>
        <taxon>Streptophyta</taxon>
        <taxon>Embryophyta</taxon>
        <taxon>Tracheophyta</taxon>
        <taxon>Spermatophyta</taxon>
        <taxon>Magnoliopsida</taxon>
        <taxon>Liliopsida</taxon>
        <taxon>Poales</taxon>
        <taxon>Poaceae</taxon>
        <taxon>PACMAD clade</taxon>
        <taxon>Arundinoideae</taxon>
        <taxon>Arundineae</taxon>
        <taxon>Arundo</taxon>
    </lineage>
</organism>
<sequence length="125" mass="14528">MSSFSYSFPYFLEVTNPSILIFTLFLYRLLVDAPFPFLAVPLTVTVPYMLMWSVMTGAVGLKTTILQLQRRPSTSTAHRNLRSKESHALRQAGSDYVQRIQSQWVQKKSCIFIWRRVFLWGLSVF</sequence>
<feature type="transmembrane region" description="Helical" evidence="1">
    <location>
        <begin position="12"/>
        <end position="31"/>
    </location>
</feature>
<keyword evidence="1" id="KW-0812">Transmembrane</keyword>
<dbReference type="EMBL" id="GBRH01211762">
    <property type="protein sequence ID" value="JAD86133.1"/>
    <property type="molecule type" value="Transcribed_RNA"/>
</dbReference>
<evidence type="ECO:0000256" key="1">
    <source>
        <dbReference type="SAM" id="Phobius"/>
    </source>
</evidence>
<keyword evidence="1" id="KW-0472">Membrane</keyword>
<dbReference type="AlphaFoldDB" id="A0A0A9DHJ7"/>
<reference evidence="2" key="2">
    <citation type="journal article" date="2015" name="Data Brief">
        <title>Shoot transcriptome of the giant reed, Arundo donax.</title>
        <authorList>
            <person name="Barrero R.A."/>
            <person name="Guerrero F.D."/>
            <person name="Moolhuijzen P."/>
            <person name="Goolsby J.A."/>
            <person name="Tidwell J."/>
            <person name="Bellgard S.E."/>
            <person name="Bellgard M.I."/>
        </authorList>
    </citation>
    <scope>NUCLEOTIDE SEQUENCE</scope>
    <source>
        <tissue evidence="2">Shoot tissue taken approximately 20 cm above the soil surface</tissue>
    </source>
</reference>
<feature type="transmembrane region" description="Helical" evidence="1">
    <location>
        <begin position="37"/>
        <end position="61"/>
    </location>
</feature>
<name>A0A0A9DHJ7_ARUDO</name>
<keyword evidence="1" id="KW-1133">Transmembrane helix</keyword>
<protein>
    <submittedName>
        <fullName evidence="2">Uncharacterized protein</fullName>
    </submittedName>
</protein>
<proteinExistence type="predicted"/>
<accession>A0A0A9DHJ7</accession>